<dbReference type="Pfam" id="PF07729">
    <property type="entry name" value="FCD"/>
    <property type="match status" value="1"/>
</dbReference>
<accession>A0A2A3JX54</accession>
<dbReference type="GO" id="GO:0003700">
    <property type="term" value="F:DNA-binding transcription factor activity"/>
    <property type="evidence" value="ECO:0007669"/>
    <property type="project" value="InterPro"/>
</dbReference>
<evidence type="ECO:0000256" key="1">
    <source>
        <dbReference type="ARBA" id="ARBA00023015"/>
    </source>
</evidence>
<dbReference type="AlphaFoldDB" id="A0A2A3JX54"/>
<keyword evidence="1" id="KW-0805">Transcription regulation</keyword>
<keyword evidence="2" id="KW-0238">DNA-binding</keyword>
<dbReference type="SUPFAM" id="SSF48008">
    <property type="entry name" value="GntR ligand-binding domain-like"/>
    <property type="match status" value="1"/>
</dbReference>
<evidence type="ECO:0000256" key="3">
    <source>
        <dbReference type="ARBA" id="ARBA00023163"/>
    </source>
</evidence>
<sequence>MNDTPATSGAPEGQLSALPPLGRSRQIMDALARYIEQRNLQPGDRLPPERELTAALKVGRSSIREAVSQLSALGIVEARIGSGTYLLRKISADTVYMPLSVSADGLAEALLMTLEVRRGIEIEASIAAARRRTEADIVRMRDALEEMERTHHREGGSGKADFAFHMSIYDAAHNPLFRQLLEQMRDILDRFWERPFDRNDFAARSFPYHRTLFDAICAGDTAAAAEETRKILDVVEEDIRNMRP</sequence>
<evidence type="ECO:0000313" key="5">
    <source>
        <dbReference type="EMBL" id="PBD19786.1"/>
    </source>
</evidence>
<dbReference type="SUPFAM" id="SSF46785">
    <property type="entry name" value="Winged helix' DNA-binding domain"/>
    <property type="match status" value="1"/>
</dbReference>
<dbReference type="PROSITE" id="PS50949">
    <property type="entry name" value="HTH_GNTR"/>
    <property type="match status" value="1"/>
</dbReference>
<dbReference type="InterPro" id="IPR036390">
    <property type="entry name" value="WH_DNA-bd_sf"/>
</dbReference>
<dbReference type="CDD" id="cd07377">
    <property type="entry name" value="WHTH_GntR"/>
    <property type="match status" value="1"/>
</dbReference>
<dbReference type="PRINTS" id="PR00035">
    <property type="entry name" value="HTHGNTR"/>
</dbReference>
<proteinExistence type="predicted"/>
<dbReference type="Pfam" id="PF00392">
    <property type="entry name" value="GntR"/>
    <property type="match status" value="1"/>
</dbReference>
<dbReference type="InterPro" id="IPR008920">
    <property type="entry name" value="TF_FadR/GntR_C"/>
</dbReference>
<evidence type="ECO:0000259" key="4">
    <source>
        <dbReference type="PROSITE" id="PS50949"/>
    </source>
</evidence>
<evidence type="ECO:0000256" key="2">
    <source>
        <dbReference type="ARBA" id="ARBA00023125"/>
    </source>
</evidence>
<dbReference type="Gene3D" id="1.10.10.10">
    <property type="entry name" value="Winged helix-like DNA-binding domain superfamily/Winged helix DNA-binding domain"/>
    <property type="match status" value="1"/>
</dbReference>
<dbReference type="InterPro" id="IPR011711">
    <property type="entry name" value="GntR_C"/>
</dbReference>
<dbReference type="PANTHER" id="PTHR43537">
    <property type="entry name" value="TRANSCRIPTIONAL REGULATOR, GNTR FAMILY"/>
    <property type="match status" value="1"/>
</dbReference>
<dbReference type="OrthoDB" id="9028214at2"/>
<protein>
    <submittedName>
        <fullName evidence="5">GntR family transcriptional regulator</fullName>
    </submittedName>
</protein>
<reference evidence="5" key="1">
    <citation type="submission" date="2017-09" db="EMBL/GenBank/DDBJ databases">
        <title>Yangia sp. SAOS 153D whole genome sequencing.</title>
        <authorList>
            <person name="Verma A."/>
            <person name="Krishnamurthi S."/>
        </authorList>
    </citation>
    <scope>NUCLEOTIDE SEQUENCE [LARGE SCALE GENOMIC DNA]</scope>
    <source>
        <strain evidence="5">SAOS 153D</strain>
    </source>
</reference>
<keyword evidence="3" id="KW-0804">Transcription</keyword>
<gene>
    <name evidence="5" type="ORF">CLG85_07510</name>
</gene>
<dbReference type="InterPro" id="IPR000524">
    <property type="entry name" value="Tscrpt_reg_HTH_GntR"/>
</dbReference>
<feature type="domain" description="HTH gntR-type" evidence="4">
    <location>
        <begin position="21"/>
        <end position="89"/>
    </location>
</feature>
<dbReference type="PANTHER" id="PTHR43537:SF5">
    <property type="entry name" value="UXU OPERON TRANSCRIPTIONAL REGULATOR"/>
    <property type="match status" value="1"/>
</dbReference>
<dbReference type="GO" id="GO:0003677">
    <property type="term" value="F:DNA binding"/>
    <property type="evidence" value="ECO:0007669"/>
    <property type="project" value="UniProtKB-KW"/>
</dbReference>
<dbReference type="SMART" id="SM00895">
    <property type="entry name" value="FCD"/>
    <property type="match status" value="1"/>
</dbReference>
<dbReference type="InterPro" id="IPR036388">
    <property type="entry name" value="WH-like_DNA-bd_sf"/>
</dbReference>
<dbReference type="SMART" id="SM00345">
    <property type="entry name" value="HTH_GNTR"/>
    <property type="match status" value="1"/>
</dbReference>
<comment type="caution">
    <text evidence="5">The sequence shown here is derived from an EMBL/GenBank/DDBJ whole genome shotgun (WGS) entry which is preliminary data.</text>
</comment>
<name>A0A2A3JX54_9RHOB</name>
<organism evidence="5">
    <name type="scientific">Alloyangia mangrovi</name>
    <dbReference type="NCBI Taxonomy" id="1779329"/>
    <lineage>
        <taxon>Bacteria</taxon>
        <taxon>Pseudomonadati</taxon>
        <taxon>Pseudomonadota</taxon>
        <taxon>Alphaproteobacteria</taxon>
        <taxon>Rhodobacterales</taxon>
        <taxon>Roseobacteraceae</taxon>
        <taxon>Alloyangia</taxon>
    </lineage>
</organism>
<dbReference type="EMBL" id="NTHN01000093">
    <property type="protein sequence ID" value="PBD19786.1"/>
    <property type="molecule type" value="Genomic_DNA"/>
</dbReference>
<dbReference type="Gene3D" id="1.20.120.530">
    <property type="entry name" value="GntR ligand-binding domain-like"/>
    <property type="match status" value="1"/>
</dbReference>